<feature type="domain" description="Exosome complex component N-terminal" evidence="6">
    <location>
        <begin position="4"/>
        <end position="40"/>
    </location>
</feature>
<proteinExistence type="predicted"/>
<dbReference type="GO" id="GO:0006396">
    <property type="term" value="P:RNA processing"/>
    <property type="evidence" value="ECO:0007669"/>
    <property type="project" value="InterPro"/>
</dbReference>
<feature type="compositionally biased region" description="Low complexity" evidence="4">
    <location>
        <begin position="45"/>
        <end position="62"/>
    </location>
</feature>
<feature type="region of interest" description="Disordered" evidence="4">
    <location>
        <begin position="42"/>
        <end position="62"/>
    </location>
</feature>
<reference evidence="7 8" key="1">
    <citation type="submission" date="2022-12" db="EMBL/GenBank/DDBJ databases">
        <title>Genomic features and morphological characterization of a novel Knufia sp. strain isolated from spacecraft assembly facility.</title>
        <authorList>
            <person name="Teixeira M."/>
            <person name="Chander A.M."/>
            <person name="Stajich J.E."/>
            <person name="Venkateswaran K."/>
        </authorList>
    </citation>
    <scope>NUCLEOTIDE SEQUENCE [LARGE SCALE GENOMIC DNA]</scope>
    <source>
        <strain evidence="7 8">FJI-L2-BK-P2</strain>
    </source>
</reference>
<dbReference type="GO" id="GO:0000176">
    <property type="term" value="C:nuclear exosome (RNase complex)"/>
    <property type="evidence" value="ECO:0007669"/>
    <property type="project" value="TreeGrafter"/>
</dbReference>
<dbReference type="AlphaFoldDB" id="A0AAN8E8X5"/>
<keyword evidence="3" id="KW-0271">Exosome</keyword>
<name>A0AAN8E8X5_9EURO</name>
<dbReference type="InterPro" id="IPR025721">
    <property type="entry name" value="Exosome_cplx_N_dom"/>
</dbReference>
<evidence type="ECO:0000256" key="2">
    <source>
        <dbReference type="ARBA" id="ARBA00022490"/>
    </source>
</evidence>
<dbReference type="EMBL" id="JAKLMC020000047">
    <property type="protein sequence ID" value="KAK5948468.1"/>
    <property type="molecule type" value="Genomic_DNA"/>
</dbReference>
<keyword evidence="7" id="KW-0378">Hydrolase</keyword>
<dbReference type="SUPFAM" id="SSF110324">
    <property type="entry name" value="Ribosomal L27 protein-like"/>
    <property type="match status" value="1"/>
</dbReference>
<dbReference type="GO" id="GO:0005737">
    <property type="term" value="C:cytoplasm"/>
    <property type="evidence" value="ECO:0007669"/>
    <property type="project" value="TreeGrafter"/>
</dbReference>
<keyword evidence="2" id="KW-0963">Cytoplasm</keyword>
<dbReference type="Proteomes" id="UP001316803">
    <property type="component" value="Unassembled WGS sequence"/>
</dbReference>
<evidence type="ECO:0000256" key="1">
    <source>
        <dbReference type="ARBA" id="ARBA00004604"/>
    </source>
</evidence>
<dbReference type="SUPFAM" id="SSF50249">
    <property type="entry name" value="Nucleic acid-binding proteins"/>
    <property type="match status" value="1"/>
</dbReference>
<dbReference type="GO" id="GO:0004527">
    <property type="term" value="F:exonuclease activity"/>
    <property type="evidence" value="ECO:0007669"/>
    <property type="project" value="UniProtKB-KW"/>
</dbReference>
<dbReference type="Pfam" id="PF14382">
    <property type="entry name" value="ECR1_N"/>
    <property type="match status" value="1"/>
</dbReference>
<evidence type="ECO:0000256" key="3">
    <source>
        <dbReference type="ARBA" id="ARBA00022835"/>
    </source>
</evidence>
<dbReference type="Gene3D" id="2.40.50.100">
    <property type="match status" value="1"/>
</dbReference>
<evidence type="ECO:0000256" key="4">
    <source>
        <dbReference type="SAM" id="MobiDB-lite"/>
    </source>
</evidence>
<accession>A0AAN8E8X5</accession>
<dbReference type="GO" id="GO:0005730">
    <property type="term" value="C:nucleolus"/>
    <property type="evidence" value="ECO:0007669"/>
    <property type="project" value="UniProtKB-SubCell"/>
</dbReference>
<dbReference type="PANTHER" id="PTHR12686:SF8">
    <property type="entry name" value="EXOSOME COMPLEX COMPONENT CSL4"/>
    <property type="match status" value="1"/>
</dbReference>
<comment type="subcellular location">
    <subcellularLocation>
        <location evidence="1">Nucleus</location>
        <location evidence="1">Nucleolus</location>
    </subcellularLocation>
</comment>
<dbReference type="InterPro" id="IPR019495">
    <property type="entry name" value="EXOSC1_C"/>
</dbReference>
<dbReference type="GO" id="GO:0003723">
    <property type="term" value="F:RNA binding"/>
    <property type="evidence" value="ECO:0007669"/>
    <property type="project" value="InterPro"/>
</dbReference>
<comment type="caution">
    <text evidence="7">The sequence shown here is derived from an EMBL/GenBank/DDBJ whole genome shotgun (WGS) entry which is preliminary data.</text>
</comment>
<dbReference type="InterPro" id="IPR039771">
    <property type="entry name" value="Csl4"/>
</dbReference>
<evidence type="ECO:0000313" key="7">
    <source>
        <dbReference type="EMBL" id="KAK5948468.1"/>
    </source>
</evidence>
<dbReference type="Pfam" id="PF10447">
    <property type="entry name" value="EXOSC1"/>
    <property type="match status" value="1"/>
</dbReference>
<dbReference type="InterPro" id="IPR012340">
    <property type="entry name" value="NA-bd_OB-fold"/>
</dbReference>
<protein>
    <submittedName>
        <fullName evidence="7">Exosome 3'-&gt;5 exonuclease subunit ski4 (Csl4)</fullName>
    </submittedName>
</protein>
<keyword evidence="7" id="KW-0540">Nuclease</keyword>
<organism evidence="7 8">
    <name type="scientific">Knufia fluminis</name>
    <dbReference type="NCBI Taxonomy" id="191047"/>
    <lineage>
        <taxon>Eukaryota</taxon>
        <taxon>Fungi</taxon>
        <taxon>Dikarya</taxon>
        <taxon>Ascomycota</taxon>
        <taxon>Pezizomycotina</taxon>
        <taxon>Eurotiomycetes</taxon>
        <taxon>Chaetothyriomycetidae</taxon>
        <taxon>Chaetothyriales</taxon>
        <taxon>Trichomeriaceae</taxon>
        <taxon>Knufia</taxon>
    </lineage>
</organism>
<feature type="domain" description="Exosome complex component CSL4 C-terminal" evidence="5">
    <location>
        <begin position="95"/>
        <end position="147"/>
    </location>
</feature>
<dbReference type="PANTHER" id="PTHR12686">
    <property type="entry name" value="3'-5' EXORIBONUCLEASE CSL4-RELATED"/>
    <property type="match status" value="1"/>
</dbReference>
<evidence type="ECO:0000259" key="5">
    <source>
        <dbReference type="Pfam" id="PF10447"/>
    </source>
</evidence>
<keyword evidence="8" id="KW-1185">Reference proteome</keyword>
<sequence>MATIAIPGQVLGKLSTHLPGTGTHVNDNDIYASLAGNVTTVPSTSKSGKPTVSISSSTSTHTSTLPQVSSVVLGRILRVQQRQLIASILTVDPSSSSVTQYASTTDDETQFQAILRREDVRAFEKDKVNMNEMFRVGDIVKASVISLGDERSYYISTAGNEFGVIIARSEVGNPMVPASWKEMKDTITGKGETRKVAKPV</sequence>
<evidence type="ECO:0000259" key="6">
    <source>
        <dbReference type="Pfam" id="PF14382"/>
    </source>
</evidence>
<keyword evidence="7" id="KW-0269">Exonuclease</keyword>
<gene>
    <name evidence="7" type="primary">CSL4</name>
    <name evidence="7" type="ORF">OHC33_010502</name>
</gene>
<dbReference type="Gene3D" id="2.40.50.140">
    <property type="entry name" value="Nucleic acid-binding proteins"/>
    <property type="match status" value="1"/>
</dbReference>
<evidence type="ECO:0000313" key="8">
    <source>
        <dbReference type="Proteomes" id="UP001316803"/>
    </source>
</evidence>